<evidence type="ECO:0000256" key="1">
    <source>
        <dbReference type="SAM" id="Phobius"/>
    </source>
</evidence>
<feature type="transmembrane region" description="Helical" evidence="1">
    <location>
        <begin position="134"/>
        <end position="163"/>
    </location>
</feature>
<protein>
    <submittedName>
        <fullName evidence="2">Uncharacterized protein</fullName>
    </submittedName>
</protein>
<keyword evidence="3" id="KW-1185">Reference proteome</keyword>
<dbReference type="AlphaFoldDB" id="A0A9Q0AIL5"/>
<dbReference type="EMBL" id="JAFIMR010000053">
    <property type="protein sequence ID" value="KAI1854381.1"/>
    <property type="molecule type" value="Genomic_DNA"/>
</dbReference>
<reference evidence="2" key="1">
    <citation type="submission" date="2021-03" db="EMBL/GenBank/DDBJ databases">
        <title>Revisited historic fungal species revealed as producer of novel bioactive compounds through whole genome sequencing and comparative genomics.</title>
        <authorList>
            <person name="Vignolle G.A."/>
            <person name="Hochenegger N."/>
            <person name="Mach R.L."/>
            <person name="Mach-Aigner A.R."/>
            <person name="Javad Rahimi M."/>
            <person name="Salim K.A."/>
            <person name="Chan C.M."/>
            <person name="Lim L.B.L."/>
            <person name="Cai F."/>
            <person name="Druzhinina I.S."/>
            <person name="U'Ren J.M."/>
            <person name="Derntl C."/>
        </authorList>
    </citation>
    <scope>NUCLEOTIDE SEQUENCE</scope>
    <source>
        <strain evidence="2">TUCIM 5799</strain>
    </source>
</reference>
<keyword evidence="1" id="KW-0472">Membrane</keyword>
<keyword evidence="1" id="KW-0812">Transmembrane</keyword>
<proteinExistence type="predicted"/>
<evidence type="ECO:0000313" key="3">
    <source>
        <dbReference type="Proteomes" id="UP000829685"/>
    </source>
</evidence>
<dbReference type="Proteomes" id="UP000829685">
    <property type="component" value="Unassembled WGS sequence"/>
</dbReference>
<feature type="transmembrane region" description="Helical" evidence="1">
    <location>
        <begin position="169"/>
        <end position="188"/>
    </location>
</feature>
<organism evidence="2 3">
    <name type="scientific">Neoarthrinium moseri</name>
    <dbReference type="NCBI Taxonomy" id="1658444"/>
    <lineage>
        <taxon>Eukaryota</taxon>
        <taxon>Fungi</taxon>
        <taxon>Dikarya</taxon>
        <taxon>Ascomycota</taxon>
        <taxon>Pezizomycotina</taxon>
        <taxon>Sordariomycetes</taxon>
        <taxon>Xylariomycetidae</taxon>
        <taxon>Amphisphaeriales</taxon>
        <taxon>Apiosporaceae</taxon>
        <taxon>Neoarthrinium</taxon>
    </lineage>
</organism>
<accession>A0A9Q0AIL5</accession>
<name>A0A9Q0AIL5_9PEZI</name>
<evidence type="ECO:0000313" key="2">
    <source>
        <dbReference type="EMBL" id="KAI1854381.1"/>
    </source>
</evidence>
<gene>
    <name evidence="2" type="ORF">JX265_012415</name>
</gene>
<keyword evidence="1" id="KW-1133">Transmembrane helix</keyword>
<sequence length="403" mass="43889">MPSDEQCRSALEGILDNLDSFHNAEYSASATMLTLLPTIGSMLGAPSADTWLLLKLVPFAGVFGLLLSYGSPIRMGTGDTYQDSFTIVGKDQQDGEKDSLSGGDYKKDDLPERVSSAVQANLMGNKAKLPISQLAWSILVMFLLFAGAMTSMVVVELATIYATWCRMNWWFHLWYIALTIVAFAESYVNVPFRNYLTIYITEEAPTGLPEVPHSPLGNTMSAHSVKQTLTTLPKGKKYGSASYFSRNNHSRTIALVISKTHGVNEPAWAKNLRQGVQLFFKIGTLTIFVFGTSVLAAVVLLALPMAQMVLTLVVGSGAVGQFLIQKMADTVKKTGSSIHVIADSDEEAGAIVMRLLDDQVNGPKSFTMEVGDIVLARKAFVGRRNPWARRLLGLLAPPMKLDA</sequence>
<feature type="transmembrane region" description="Helical" evidence="1">
    <location>
        <begin position="278"/>
        <end position="299"/>
    </location>
</feature>
<feature type="transmembrane region" description="Helical" evidence="1">
    <location>
        <begin position="305"/>
        <end position="324"/>
    </location>
</feature>
<feature type="transmembrane region" description="Helical" evidence="1">
    <location>
        <begin position="51"/>
        <end position="69"/>
    </location>
</feature>
<comment type="caution">
    <text evidence="2">The sequence shown here is derived from an EMBL/GenBank/DDBJ whole genome shotgun (WGS) entry which is preliminary data.</text>
</comment>